<sequence>MARAKPLADLIAPCIGPAFAAQGFASSDILAAWPDIVGERLARHSRPSKLEWPRRRRGEDGRPDPGTLFVRVEAAFALDLQHLAPVLVERVNAHYGWACVGRILPQQDRIGSRARRKAEGVVDPVRRGSVAQAVSTIEDEGLRDALDRLGIATVATGPAR</sequence>
<accession>A0ABQ4T1X7</accession>
<evidence type="ECO:0000313" key="3">
    <source>
        <dbReference type="Proteomes" id="UP001055102"/>
    </source>
</evidence>
<comment type="caution">
    <text evidence="2">The sequence shown here is derived from an EMBL/GenBank/DDBJ whole genome shotgun (WGS) entry which is preliminary data.</text>
</comment>
<evidence type="ECO:0000256" key="1">
    <source>
        <dbReference type="SAM" id="SignalP"/>
    </source>
</evidence>
<evidence type="ECO:0000313" key="2">
    <source>
        <dbReference type="EMBL" id="GJE08743.1"/>
    </source>
</evidence>
<feature type="signal peptide" evidence="1">
    <location>
        <begin position="1"/>
        <end position="20"/>
    </location>
</feature>
<reference evidence="2" key="2">
    <citation type="submission" date="2021-08" db="EMBL/GenBank/DDBJ databases">
        <authorList>
            <person name="Tani A."/>
            <person name="Ola A."/>
            <person name="Ogura Y."/>
            <person name="Katsura K."/>
            <person name="Hayashi T."/>
        </authorList>
    </citation>
    <scope>NUCLEOTIDE SEQUENCE</scope>
    <source>
        <strain evidence="2">LMG 23639</strain>
    </source>
</reference>
<dbReference type="PIRSF" id="PIRSF032064">
    <property type="entry name" value="UCP032064"/>
    <property type="match status" value="1"/>
</dbReference>
<dbReference type="InterPro" id="IPR007922">
    <property type="entry name" value="DciA-like"/>
</dbReference>
<dbReference type="Pfam" id="PF05258">
    <property type="entry name" value="DciA"/>
    <property type="match status" value="1"/>
</dbReference>
<organism evidence="2 3">
    <name type="scientific">Methylobacterium jeotgali</name>
    <dbReference type="NCBI Taxonomy" id="381630"/>
    <lineage>
        <taxon>Bacteria</taxon>
        <taxon>Pseudomonadati</taxon>
        <taxon>Pseudomonadota</taxon>
        <taxon>Alphaproteobacteria</taxon>
        <taxon>Hyphomicrobiales</taxon>
        <taxon>Methylobacteriaceae</taxon>
        <taxon>Methylobacterium</taxon>
    </lineage>
</organism>
<keyword evidence="1" id="KW-0732">Signal</keyword>
<gene>
    <name evidence="2" type="ORF">AOPFMNJM_4089</name>
</gene>
<name>A0ABQ4T1X7_9HYPH</name>
<reference evidence="2" key="1">
    <citation type="journal article" date="2021" name="Front. Microbiol.">
        <title>Comprehensive Comparative Genomics and Phenotyping of Methylobacterium Species.</title>
        <authorList>
            <person name="Alessa O."/>
            <person name="Ogura Y."/>
            <person name="Fujitani Y."/>
            <person name="Takami H."/>
            <person name="Hayashi T."/>
            <person name="Sahin N."/>
            <person name="Tani A."/>
        </authorList>
    </citation>
    <scope>NUCLEOTIDE SEQUENCE</scope>
    <source>
        <strain evidence="2">LMG 23639</strain>
    </source>
</reference>
<evidence type="ECO:0008006" key="4">
    <source>
        <dbReference type="Google" id="ProtNLM"/>
    </source>
</evidence>
<dbReference type="InterPro" id="IPR010593">
    <property type="entry name" value="DUF1159"/>
</dbReference>
<keyword evidence="3" id="KW-1185">Reference proteome</keyword>
<feature type="chain" id="PRO_5045752674" description="DUF721 domain-containing protein" evidence="1">
    <location>
        <begin position="21"/>
        <end position="160"/>
    </location>
</feature>
<protein>
    <recommendedName>
        <fullName evidence="4">DUF721 domain-containing protein</fullName>
    </recommendedName>
</protein>
<proteinExistence type="predicted"/>
<dbReference type="RefSeq" id="WP_238278721.1">
    <property type="nucleotide sequence ID" value="NZ_BPQR01000086.1"/>
</dbReference>
<dbReference type="Proteomes" id="UP001055102">
    <property type="component" value="Unassembled WGS sequence"/>
</dbReference>
<dbReference type="EMBL" id="BPQR01000086">
    <property type="protein sequence ID" value="GJE08743.1"/>
    <property type="molecule type" value="Genomic_DNA"/>
</dbReference>